<evidence type="ECO:0000256" key="6">
    <source>
        <dbReference type="ARBA" id="ARBA00022617"/>
    </source>
</evidence>
<dbReference type="InterPro" id="IPR050476">
    <property type="entry name" value="Insect_CytP450_Detox"/>
</dbReference>
<dbReference type="PROSITE" id="PS00086">
    <property type="entry name" value="CYTOCHROME_P450"/>
    <property type="match status" value="1"/>
</dbReference>
<dbReference type="GO" id="GO:0016712">
    <property type="term" value="F:oxidoreductase activity, acting on paired donors, with incorporation or reduction of molecular oxygen, reduced flavin or flavoprotein as one donor, and incorporation of one atom of oxygen"/>
    <property type="evidence" value="ECO:0007669"/>
    <property type="project" value="UniProtKB-EC"/>
</dbReference>
<comment type="subcellular location">
    <subcellularLocation>
        <location evidence="3">Endoplasmic reticulum membrane</location>
        <topology evidence="3">Peripheral membrane protein</topology>
    </subcellularLocation>
    <subcellularLocation>
        <location evidence="2">Microsome membrane</location>
        <topology evidence="2">Peripheral membrane protein</topology>
    </subcellularLocation>
</comment>
<evidence type="ECO:0000256" key="10">
    <source>
        <dbReference type="ARBA" id="ARBA00023002"/>
    </source>
</evidence>
<dbReference type="Gene3D" id="1.10.630.10">
    <property type="entry name" value="Cytochrome P450"/>
    <property type="match status" value="1"/>
</dbReference>
<gene>
    <name evidence="17" type="primary">CYP9A20-Ah1</name>
</gene>
<evidence type="ECO:0000313" key="17">
    <source>
        <dbReference type="EMBL" id="BBE49547.1"/>
    </source>
</evidence>
<reference evidence="17" key="1">
    <citation type="journal article" date="2019" name="Sci. Rep.">
        <title>Genome-wide Identification of Tebufenozide Resistant Genes in the smaller tea tortrix, Adoxophyes honmai (Lepidoptera: Tortricidae).</title>
        <authorList>
            <person name="Uchibori-Asano M."/>
            <person name="Jouraku A."/>
            <person name="Uchiyama T."/>
            <person name="Yokoi K."/>
            <person name="Akiduki G."/>
            <person name="Suetsugu Y."/>
            <person name="Kobayashi T."/>
            <person name="Ozawa A."/>
            <person name="Minami S."/>
            <person name="Ishizuka C."/>
            <person name="Nakagawa Y."/>
            <person name="Daimon T."/>
            <person name="Shinoda T."/>
        </authorList>
    </citation>
    <scope>NUCLEOTIDE SEQUENCE</scope>
    <source>
        <strain evidence="17">Kanaya1960-S</strain>
    </source>
</reference>
<keyword evidence="10 16" id="KW-0560">Oxidoreductase</keyword>
<evidence type="ECO:0000256" key="3">
    <source>
        <dbReference type="ARBA" id="ARBA00004406"/>
    </source>
</evidence>
<keyword evidence="13" id="KW-0472">Membrane</keyword>
<dbReference type="PANTHER" id="PTHR24292">
    <property type="entry name" value="CYTOCHROME P450"/>
    <property type="match status" value="1"/>
</dbReference>
<dbReference type="GO" id="GO:0005789">
    <property type="term" value="C:endoplasmic reticulum membrane"/>
    <property type="evidence" value="ECO:0007669"/>
    <property type="project" value="UniProtKB-SubCell"/>
</dbReference>
<dbReference type="InterPro" id="IPR036396">
    <property type="entry name" value="Cyt_P450_sf"/>
</dbReference>
<sequence>MLFYIWISVLLIAITLYCKQVYSRFSKSGVSHFTPFPIVGNTGSFLIRAKHFVDAIDETYKTFLNDRFVGIYIFLKPVIFVKDLELIKKITVKDFEHFLDHQALVSEEADPLFGRNLFSLRGQEWKDMRSTLSPAFTSSKIKHMLPFIVEVGDQMISSLKTKLRESGKTSIEMDVKDLSARYANDVIASCAFGLKVDSLSDRDNEFYRMGFKTSDFGFLALLKVMGYASAPSLMKAFKMSLFPEDSRNFFKHLVLDTMRDRKAHNILRPDMIHLLMEAKKGQLTHDENSDKDIGAGFATVEESTVGKKTVSRAWSDNDLTAQAALFFVAGFETVSTAMTFLMYELAVNPEVQEKLAKEIKDHDKANGGKFDFNSIQTMTYLDMVVSEALRLWPPAIASERLCVKEYNLGKAHEKATTDYIMKVNESVNIPIFAIHRDSRYFPNPLKFDPERFSDENKHNIKPFTYMPFGLGPRNCIGSRFALCEVKVMIYQLLQHMKLEPSKRTPIPLQLSTGSFNLRIKGGHWLQFRARE</sequence>
<dbReference type="SUPFAM" id="SSF48264">
    <property type="entry name" value="Cytochrome P450"/>
    <property type="match status" value="1"/>
</dbReference>
<proteinExistence type="evidence at transcript level"/>
<protein>
    <recommendedName>
        <fullName evidence="5">unspecific monooxygenase</fullName>
        <ecNumber evidence="5">1.14.14.1</ecNumber>
    </recommendedName>
</protein>
<dbReference type="GO" id="GO:0020037">
    <property type="term" value="F:heme binding"/>
    <property type="evidence" value="ECO:0007669"/>
    <property type="project" value="InterPro"/>
</dbReference>
<dbReference type="PRINTS" id="PR00463">
    <property type="entry name" value="EP450I"/>
</dbReference>
<comment type="cofactor">
    <cofactor evidence="1 15">
        <name>heme</name>
        <dbReference type="ChEBI" id="CHEBI:30413"/>
    </cofactor>
</comment>
<dbReference type="EC" id="1.14.14.1" evidence="5"/>
<accession>A0A455R436</accession>
<evidence type="ECO:0000256" key="9">
    <source>
        <dbReference type="ARBA" id="ARBA00022848"/>
    </source>
</evidence>
<dbReference type="PRINTS" id="PR00385">
    <property type="entry name" value="P450"/>
</dbReference>
<dbReference type="Pfam" id="PF00067">
    <property type="entry name" value="p450"/>
    <property type="match status" value="1"/>
</dbReference>
<evidence type="ECO:0000256" key="15">
    <source>
        <dbReference type="PIRSR" id="PIRSR602401-1"/>
    </source>
</evidence>
<evidence type="ECO:0000256" key="13">
    <source>
        <dbReference type="ARBA" id="ARBA00023136"/>
    </source>
</evidence>
<evidence type="ECO:0000256" key="4">
    <source>
        <dbReference type="ARBA" id="ARBA00010617"/>
    </source>
</evidence>
<comment type="similarity">
    <text evidence="4 16">Belongs to the cytochrome P450 family.</text>
</comment>
<evidence type="ECO:0000256" key="2">
    <source>
        <dbReference type="ARBA" id="ARBA00004174"/>
    </source>
</evidence>
<keyword evidence="6 15" id="KW-0349">Heme</keyword>
<keyword evidence="11 15" id="KW-0408">Iron</keyword>
<evidence type="ECO:0000256" key="7">
    <source>
        <dbReference type="ARBA" id="ARBA00022723"/>
    </source>
</evidence>
<dbReference type="InterPro" id="IPR002401">
    <property type="entry name" value="Cyt_P450_E_grp-I"/>
</dbReference>
<evidence type="ECO:0000256" key="1">
    <source>
        <dbReference type="ARBA" id="ARBA00001971"/>
    </source>
</evidence>
<comment type="catalytic activity">
    <reaction evidence="14">
        <text>an organic molecule + reduced [NADPH--hemoprotein reductase] + O2 = an alcohol + oxidized [NADPH--hemoprotein reductase] + H2O + H(+)</text>
        <dbReference type="Rhea" id="RHEA:17149"/>
        <dbReference type="Rhea" id="RHEA-COMP:11964"/>
        <dbReference type="Rhea" id="RHEA-COMP:11965"/>
        <dbReference type="ChEBI" id="CHEBI:15377"/>
        <dbReference type="ChEBI" id="CHEBI:15378"/>
        <dbReference type="ChEBI" id="CHEBI:15379"/>
        <dbReference type="ChEBI" id="CHEBI:30879"/>
        <dbReference type="ChEBI" id="CHEBI:57618"/>
        <dbReference type="ChEBI" id="CHEBI:58210"/>
        <dbReference type="ChEBI" id="CHEBI:142491"/>
        <dbReference type="EC" id="1.14.14.1"/>
    </reaction>
</comment>
<evidence type="ECO:0000256" key="11">
    <source>
        <dbReference type="ARBA" id="ARBA00023004"/>
    </source>
</evidence>
<evidence type="ECO:0000256" key="8">
    <source>
        <dbReference type="ARBA" id="ARBA00022824"/>
    </source>
</evidence>
<organism evidence="17">
    <name type="scientific">Adoxophyes honmai</name>
    <name type="common">Smaller tea tortrix moth</name>
    <dbReference type="NCBI Taxonomy" id="85585"/>
    <lineage>
        <taxon>Eukaryota</taxon>
        <taxon>Metazoa</taxon>
        <taxon>Ecdysozoa</taxon>
        <taxon>Arthropoda</taxon>
        <taxon>Hexapoda</taxon>
        <taxon>Insecta</taxon>
        <taxon>Pterygota</taxon>
        <taxon>Neoptera</taxon>
        <taxon>Endopterygota</taxon>
        <taxon>Lepidoptera</taxon>
        <taxon>Glossata</taxon>
        <taxon>Ditrysia</taxon>
        <taxon>Tortricoidea</taxon>
        <taxon>Tortricidae</taxon>
        <taxon>Tortricinae</taxon>
        <taxon>Adoxophyes</taxon>
    </lineage>
</organism>
<evidence type="ECO:0000256" key="12">
    <source>
        <dbReference type="ARBA" id="ARBA00023033"/>
    </source>
</evidence>
<dbReference type="CDD" id="cd11056">
    <property type="entry name" value="CYP6-like"/>
    <property type="match status" value="1"/>
</dbReference>
<feature type="binding site" description="axial binding residue" evidence="15">
    <location>
        <position position="475"/>
    </location>
    <ligand>
        <name>heme</name>
        <dbReference type="ChEBI" id="CHEBI:30413"/>
    </ligand>
    <ligandPart>
        <name>Fe</name>
        <dbReference type="ChEBI" id="CHEBI:18248"/>
    </ligandPart>
</feature>
<evidence type="ECO:0000256" key="16">
    <source>
        <dbReference type="RuleBase" id="RU000461"/>
    </source>
</evidence>
<dbReference type="PANTHER" id="PTHR24292:SF54">
    <property type="entry name" value="CYP9F3-RELATED"/>
    <property type="match status" value="1"/>
</dbReference>
<dbReference type="AlphaFoldDB" id="A0A455R436"/>
<dbReference type="EMBL" id="LC388683">
    <property type="protein sequence ID" value="BBE49547.1"/>
    <property type="molecule type" value="mRNA"/>
</dbReference>
<dbReference type="InterPro" id="IPR017972">
    <property type="entry name" value="Cyt_P450_CS"/>
</dbReference>
<dbReference type="GO" id="GO:0005506">
    <property type="term" value="F:iron ion binding"/>
    <property type="evidence" value="ECO:0007669"/>
    <property type="project" value="InterPro"/>
</dbReference>
<keyword evidence="9" id="KW-0492">Microsome</keyword>
<evidence type="ECO:0000256" key="5">
    <source>
        <dbReference type="ARBA" id="ARBA00012109"/>
    </source>
</evidence>
<keyword evidence="12 16" id="KW-0503">Monooxygenase</keyword>
<dbReference type="InterPro" id="IPR001128">
    <property type="entry name" value="Cyt_P450"/>
</dbReference>
<keyword evidence="8" id="KW-0256">Endoplasmic reticulum</keyword>
<name>A0A455R436_ADOHO</name>
<keyword evidence="7 15" id="KW-0479">Metal-binding</keyword>
<dbReference type="FunFam" id="1.10.630.10:FF:000042">
    <property type="entry name" value="Cytochrome P450"/>
    <property type="match status" value="1"/>
</dbReference>
<evidence type="ECO:0000256" key="14">
    <source>
        <dbReference type="ARBA" id="ARBA00047827"/>
    </source>
</evidence>